<keyword evidence="2" id="KW-1185">Reference proteome</keyword>
<comment type="caution">
    <text evidence="1">The sequence shown here is derived from an EMBL/GenBank/DDBJ whole genome shotgun (WGS) entry which is preliminary data.</text>
</comment>
<sequence>MAVKRYGQVDTAPLARPLTFARSGRTAKNRLMKSSMAEYLADWSRDKSVEGGVPTDEHVELYRRWGKGGWGMILTGNIDVRHDALDAVGDMIISAEHEPEGPRFEKFREIAAAGTAEGGLIIGQLSHPGRQVGAHVNPVALSASDVQLAPTMGMEFGKPHAASEEEIAGVIRSFAHAAAYLDKAGFSGAQLHAAHGYLISQFLSRRTNLRTDRYGAQTAENRLRLVTEIVEAIKAVVSADFVVGVKLNSVEFSDGGVTPAEAAEVVRQLEDHGVDFVELSGGSYEQLVPDDAPGKKESTKLREAFYLEFVKTMTGVMGRGKGGEGGGIKTYLVGGLRSASVMVEALDVVDGVAVARAAAAEPDLANRLLDADPETRAPGAVVPAGEESLEQFRSMLLARVQIAQVARGQEPLAYGDAEAMAGFGFEAVARQVVGGAIRLEL</sequence>
<evidence type="ECO:0000313" key="1">
    <source>
        <dbReference type="EMBL" id="KAI9900253.1"/>
    </source>
</evidence>
<dbReference type="EMBL" id="CM047943">
    <property type="protein sequence ID" value="KAI9900253.1"/>
    <property type="molecule type" value="Genomic_DNA"/>
</dbReference>
<reference evidence="1" key="1">
    <citation type="submission" date="2022-10" db="EMBL/GenBank/DDBJ databases">
        <title>Complete Genome of Trichothecium roseum strain YXFP-22015, a Plant Pathogen Isolated from Citrus.</title>
        <authorList>
            <person name="Wang Y."/>
            <person name="Zhu L."/>
        </authorList>
    </citation>
    <scope>NUCLEOTIDE SEQUENCE</scope>
    <source>
        <strain evidence="1">YXFP-22015</strain>
    </source>
</reference>
<name>A0ACC0V359_9HYPO</name>
<evidence type="ECO:0000313" key="2">
    <source>
        <dbReference type="Proteomes" id="UP001163324"/>
    </source>
</evidence>
<organism evidence="1 2">
    <name type="scientific">Trichothecium roseum</name>
    <dbReference type="NCBI Taxonomy" id="47278"/>
    <lineage>
        <taxon>Eukaryota</taxon>
        <taxon>Fungi</taxon>
        <taxon>Dikarya</taxon>
        <taxon>Ascomycota</taxon>
        <taxon>Pezizomycotina</taxon>
        <taxon>Sordariomycetes</taxon>
        <taxon>Hypocreomycetidae</taxon>
        <taxon>Hypocreales</taxon>
        <taxon>Hypocreales incertae sedis</taxon>
        <taxon>Trichothecium</taxon>
    </lineage>
</organism>
<gene>
    <name evidence="1" type="ORF">N3K66_004515</name>
</gene>
<proteinExistence type="predicted"/>
<dbReference type="Proteomes" id="UP001163324">
    <property type="component" value="Chromosome 4"/>
</dbReference>
<protein>
    <submittedName>
        <fullName evidence="1">Uncharacterized protein</fullName>
    </submittedName>
</protein>
<accession>A0ACC0V359</accession>